<feature type="transmembrane region" description="Helical" evidence="2">
    <location>
        <begin position="6"/>
        <end position="25"/>
    </location>
</feature>
<dbReference type="AlphaFoldDB" id="A0A397YGD4"/>
<feature type="domain" description="TIR" evidence="3">
    <location>
        <begin position="55"/>
        <end position="132"/>
    </location>
</feature>
<dbReference type="PANTHER" id="PTHR32009">
    <property type="entry name" value="TMV RESISTANCE PROTEIN N-LIKE"/>
    <property type="match status" value="1"/>
</dbReference>
<evidence type="ECO:0000313" key="5">
    <source>
        <dbReference type="Proteomes" id="UP000264353"/>
    </source>
</evidence>
<dbReference type="Pfam" id="PF01582">
    <property type="entry name" value="TIR"/>
    <property type="match status" value="1"/>
</dbReference>
<name>A0A397YGD4_BRACM</name>
<dbReference type="Proteomes" id="UP000264353">
    <property type="component" value="Chromosome A8"/>
</dbReference>
<evidence type="ECO:0000256" key="1">
    <source>
        <dbReference type="ARBA" id="ARBA00023027"/>
    </source>
</evidence>
<accession>A0A397YGD4</accession>
<keyword evidence="1" id="KW-0520">NAD</keyword>
<proteinExistence type="predicted"/>
<evidence type="ECO:0000313" key="4">
    <source>
        <dbReference type="EMBL" id="RID50914.1"/>
    </source>
</evidence>
<dbReference type="InterPro" id="IPR035897">
    <property type="entry name" value="Toll_tir_struct_dom_sf"/>
</dbReference>
<reference evidence="4 5" key="1">
    <citation type="submission" date="2018-06" db="EMBL/GenBank/DDBJ databases">
        <title>WGS assembly of Brassica rapa FPsc.</title>
        <authorList>
            <person name="Bowman J."/>
            <person name="Kohchi T."/>
            <person name="Yamato K."/>
            <person name="Jenkins J."/>
            <person name="Shu S."/>
            <person name="Ishizaki K."/>
            <person name="Yamaoka S."/>
            <person name="Nishihama R."/>
            <person name="Nakamura Y."/>
            <person name="Berger F."/>
            <person name="Adam C."/>
            <person name="Aki S."/>
            <person name="Althoff F."/>
            <person name="Araki T."/>
            <person name="Arteaga-Vazquez M."/>
            <person name="Balasubrmanian S."/>
            <person name="Bauer D."/>
            <person name="Boehm C."/>
            <person name="Briginshaw L."/>
            <person name="Caballero-Perez J."/>
            <person name="Catarino B."/>
            <person name="Chen F."/>
            <person name="Chiyoda S."/>
            <person name="Chovatia M."/>
            <person name="Davies K."/>
            <person name="Delmans M."/>
            <person name="Demura T."/>
            <person name="Dierschke T."/>
            <person name="Dolan L."/>
            <person name="Dorantes-Acosta A."/>
            <person name="Eklund D."/>
            <person name="Florent S."/>
            <person name="Flores-Sandoval E."/>
            <person name="Fujiyama A."/>
            <person name="Fukuzawa H."/>
            <person name="Galik B."/>
            <person name="Grimanelli D."/>
            <person name="Grimwood J."/>
            <person name="Grossniklaus U."/>
            <person name="Hamada T."/>
            <person name="Haseloff J."/>
            <person name="Hetherington A."/>
            <person name="Higo A."/>
            <person name="Hirakawa Y."/>
            <person name="Hundley H."/>
            <person name="Ikeda Y."/>
            <person name="Inoue K."/>
            <person name="Inoue S."/>
            <person name="Ishida S."/>
            <person name="Jia Q."/>
            <person name="Kakita M."/>
            <person name="Kanazawa T."/>
            <person name="Kawai Y."/>
            <person name="Kawashima T."/>
            <person name="Kennedy M."/>
            <person name="Kinose K."/>
            <person name="Kinoshita T."/>
            <person name="Kohara Y."/>
            <person name="Koide E."/>
            <person name="Komatsu K."/>
            <person name="Kopischke S."/>
            <person name="Kubo M."/>
            <person name="Kyozuka J."/>
            <person name="Lagercrantz U."/>
            <person name="Lin S."/>
            <person name="Lindquist E."/>
            <person name="Lipzen A."/>
            <person name="Lu C."/>
            <person name="Luna E."/>
            <person name="Martienssen R."/>
            <person name="Minamino N."/>
            <person name="Mizutani M."/>
            <person name="Mizutani M."/>
            <person name="Mochizuki N."/>
            <person name="Monte I."/>
            <person name="Mosher R."/>
            <person name="Nagasaki H."/>
            <person name="Nakagami H."/>
            <person name="Naramoto S."/>
            <person name="Nishitani K."/>
            <person name="Ohtani M."/>
            <person name="Okamoto T."/>
            <person name="Okumura M."/>
            <person name="Phillips J."/>
            <person name="Pollak B."/>
            <person name="Reinders A."/>
            <person name="Roevekamp M."/>
            <person name="Sano R."/>
            <person name="Sawa S."/>
            <person name="Schmid M."/>
            <person name="Shirakawa M."/>
            <person name="Solano R."/>
            <person name="Spunde A."/>
            <person name="Suetsugu N."/>
            <person name="Sugano S."/>
            <person name="Sugiyama A."/>
            <person name="Sun R."/>
            <person name="Suzuki Y."/>
            <person name="Takenaka M."/>
            <person name="Takezawa D."/>
            <person name="Tomogane H."/>
            <person name="Tsuzuki M."/>
            <person name="Ueda T."/>
            <person name="Umeda M."/>
            <person name="Ward J."/>
            <person name="Watanabe Y."/>
            <person name="Yazaki K."/>
            <person name="Yokoyama R."/>
            <person name="Yoshitake Y."/>
            <person name="Yotsui I."/>
            <person name="Zachgo S."/>
            <person name="Schmutz J."/>
        </authorList>
    </citation>
    <scope>NUCLEOTIDE SEQUENCE [LARGE SCALE GENOMIC DNA]</scope>
    <source>
        <strain evidence="5">cv. B-3</strain>
    </source>
</reference>
<keyword evidence="2" id="KW-1133">Transmembrane helix</keyword>
<organism evidence="4 5">
    <name type="scientific">Brassica campestris</name>
    <name type="common">Field mustard</name>
    <dbReference type="NCBI Taxonomy" id="3711"/>
    <lineage>
        <taxon>Eukaryota</taxon>
        <taxon>Viridiplantae</taxon>
        <taxon>Streptophyta</taxon>
        <taxon>Embryophyta</taxon>
        <taxon>Tracheophyta</taxon>
        <taxon>Spermatophyta</taxon>
        <taxon>Magnoliopsida</taxon>
        <taxon>eudicotyledons</taxon>
        <taxon>Gunneridae</taxon>
        <taxon>Pentapetalae</taxon>
        <taxon>rosids</taxon>
        <taxon>malvids</taxon>
        <taxon>Brassicales</taxon>
        <taxon>Brassicaceae</taxon>
        <taxon>Brassiceae</taxon>
        <taxon>Brassica</taxon>
    </lineage>
</organism>
<evidence type="ECO:0000256" key="2">
    <source>
        <dbReference type="SAM" id="Phobius"/>
    </source>
</evidence>
<evidence type="ECO:0000259" key="3">
    <source>
        <dbReference type="Pfam" id="PF01582"/>
    </source>
</evidence>
<dbReference type="Gene3D" id="3.40.50.10140">
    <property type="entry name" value="Toll/interleukin-1 receptor homology (TIR) domain"/>
    <property type="match status" value="1"/>
</dbReference>
<sequence length="139" mass="15881">MDSYLSFTNVVAAAISFYALFGTMVSNRKSRSHQENKTMASSMLAPWSSLPPNWKHHVFPNFHSADVCKNVLSHIVSEFKSKAVALFIDNDIERTIRGSRIMIVMLSKNSSSTWCLNELVEIMKCIKEHAQVAHMRWYV</sequence>
<dbReference type="EMBL" id="CM010635">
    <property type="protein sequence ID" value="RID50914.1"/>
    <property type="molecule type" value="Genomic_DNA"/>
</dbReference>
<dbReference type="InterPro" id="IPR000157">
    <property type="entry name" value="TIR_dom"/>
</dbReference>
<gene>
    <name evidence="4" type="ORF">BRARA_H01612</name>
</gene>
<keyword evidence="2" id="KW-0812">Transmembrane</keyword>
<protein>
    <recommendedName>
        <fullName evidence="3">TIR domain-containing protein</fullName>
    </recommendedName>
</protein>
<dbReference type="SUPFAM" id="SSF52200">
    <property type="entry name" value="Toll/Interleukin receptor TIR domain"/>
    <property type="match status" value="1"/>
</dbReference>
<keyword evidence="2" id="KW-0472">Membrane</keyword>
<dbReference type="GO" id="GO:0007165">
    <property type="term" value="P:signal transduction"/>
    <property type="evidence" value="ECO:0007669"/>
    <property type="project" value="InterPro"/>
</dbReference>
<dbReference type="PANTHER" id="PTHR32009:SF127">
    <property type="entry name" value="TIR DOMAIN-CONTAINING PROTEIN"/>
    <property type="match status" value="1"/>
</dbReference>